<comment type="caution">
    <text evidence="1">The sequence shown here is derived from an EMBL/GenBank/DDBJ whole genome shotgun (WGS) entry which is preliminary data.</text>
</comment>
<accession>A0A0W0FM16</accession>
<evidence type="ECO:0000313" key="1">
    <source>
        <dbReference type="EMBL" id="KTB37355.1"/>
    </source>
</evidence>
<reference evidence="1 2" key="1">
    <citation type="submission" date="2015-12" db="EMBL/GenBank/DDBJ databases">
        <title>Draft genome sequence of Moniliophthora roreri, the causal agent of frosty pod rot of cacao.</title>
        <authorList>
            <person name="Aime M.C."/>
            <person name="Diaz-Valderrama J.R."/>
            <person name="Kijpornyongpan T."/>
            <person name="Phillips-Mora W."/>
        </authorList>
    </citation>
    <scope>NUCLEOTIDE SEQUENCE [LARGE SCALE GENOMIC DNA]</scope>
    <source>
        <strain evidence="1 2">MCA 2952</strain>
    </source>
</reference>
<dbReference type="AlphaFoldDB" id="A0A0W0FM16"/>
<protein>
    <submittedName>
        <fullName evidence="1">Uncharacterized protein</fullName>
    </submittedName>
</protein>
<proteinExistence type="predicted"/>
<name>A0A0W0FM16_MONRR</name>
<sequence>MDPKREMMKVKVKALGEEANRLLLRQTERERERESVLLVTLVFTPGK</sequence>
<organism evidence="1 2">
    <name type="scientific">Moniliophthora roreri</name>
    <name type="common">Frosty pod rot fungus</name>
    <name type="synonym">Monilia roreri</name>
    <dbReference type="NCBI Taxonomy" id="221103"/>
    <lineage>
        <taxon>Eukaryota</taxon>
        <taxon>Fungi</taxon>
        <taxon>Dikarya</taxon>
        <taxon>Basidiomycota</taxon>
        <taxon>Agaricomycotina</taxon>
        <taxon>Agaricomycetes</taxon>
        <taxon>Agaricomycetidae</taxon>
        <taxon>Agaricales</taxon>
        <taxon>Marasmiineae</taxon>
        <taxon>Marasmiaceae</taxon>
        <taxon>Moniliophthora</taxon>
    </lineage>
</organism>
<evidence type="ECO:0000313" key="2">
    <source>
        <dbReference type="Proteomes" id="UP000054988"/>
    </source>
</evidence>
<dbReference type="Proteomes" id="UP000054988">
    <property type="component" value="Unassembled WGS sequence"/>
</dbReference>
<dbReference type="EMBL" id="LATX01001850">
    <property type="protein sequence ID" value="KTB37355.1"/>
    <property type="molecule type" value="Genomic_DNA"/>
</dbReference>
<gene>
    <name evidence="1" type="ORF">WG66_10043</name>
</gene>